<evidence type="ECO:0000256" key="6">
    <source>
        <dbReference type="ARBA" id="ARBA00023098"/>
    </source>
</evidence>
<evidence type="ECO:0000313" key="10">
    <source>
        <dbReference type="EMBL" id="MBP1890821.1"/>
    </source>
</evidence>
<keyword evidence="7" id="KW-0275">Fatty acid biosynthesis</keyword>
<gene>
    <name evidence="10" type="ORF">J2Z53_002439</name>
</gene>
<comment type="caution">
    <text evidence="10">The sequence shown here is derived from an EMBL/GenBank/DDBJ whole genome shotgun (WGS) entry which is preliminary data.</text>
</comment>
<dbReference type="PANTHER" id="PTHR31727:SF6">
    <property type="entry name" value="OLEOYL-ACYL CARRIER PROTEIN THIOESTERASE 1, CHLOROPLASTIC"/>
    <property type="match status" value="1"/>
</dbReference>
<proteinExistence type="inferred from homology"/>
<dbReference type="InterPro" id="IPR002864">
    <property type="entry name" value="Acyl-ACP_thioesterase_NHD"/>
</dbReference>
<protein>
    <submittedName>
        <fullName evidence="10">Acyl-ACP thioesterase</fullName>
    </submittedName>
</protein>
<keyword evidence="5" id="KW-0809">Transit peptide</keyword>
<evidence type="ECO:0000256" key="3">
    <source>
        <dbReference type="ARBA" id="ARBA00022801"/>
    </source>
</evidence>
<name>A0ABS4F3K9_9CLOT</name>
<evidence type="ECO:0000259" key="8">
    <source>
        <dbReference type="Pfam" id="PF01643"/>
    </source>
</evidence>
<comment type="similarity">
    <text evidence="1">Belongs to the acyl-ACP thioesterase family.</text>
</comment>
<evidence type="ECO:0000256" key="2">
    <source>
        <dbReference type="ARBA" id="ARBA00022516"/>
    </source>
</evidence>
<evidence type="ECO:0000256" key="7">
    <source>
        <dbReference type="ARBA" id="ARBA00023160"/>
    </source>
</evidence>
<evidence type="ECO:0000259" key="9">
    <source>
        <dbReference type="Pfam" id="PF20791"/>
    </source>
</evidence>
<evidence type="ECO:0000256" key="5">
    <source>
        <dbReference type="ARBA" id="ARBA00022946"/>
    </source>
</evidence>
<dbReference type="Gene3D" id="3.10.129.10">
    <property type="entry name" value="Hotdog Thioesterase"/>
    <property type="match status" value="1"/>
</dbReference>
<keyword evidence="2" id="KW-0444">Lipid biosynthesis</keyword>
<feature type="domain" description="Acyl-ACP thioesterase N-terminal hotdog" evidence="8">
    <location>
        <begin position="6"/>
        <end position="134"/>
    </location>
</feature>
<dbReference type="RefSeq" id="WP_209797734.1">
    <property type="nucleotide sequence ID" value="NZ_JAGGJZ010000012.1"/>
</dbReference>
<dbReference type="InterPro" id="IPR045023">
    <property type="entry name" value="FATA/B"/>
</dbReference>
<organism evidence="10 11">
    <name type="scientific">Clostridium moniliforme</name>
    <dbReference type="NCBI Taxonomy" id="39489"/>
    <lineage>
        <taxon>Bacteria</taxon>
        <taxon>Bacillati</taxon>
        <taxon>Bacillota</taxon>
        <taxon>Clostridia</taxon>
        <taxon>Eubacteriales</taxon>
        <taxon>Clostridiaceae</taxon>
        <taxon>Clostridium</taxon>
    </lineage>
</organism>
<keyword evidence="6" id="KW-0443">Lipid metabolism</keyword>
<dbReference type="InterPro" id="IPR049427">
    <property type="entry name" value="Acyl-ACP_TE_C"/>
</dbReference>
<evidence type="ECO:0000256" key="1">
    <source>
        <dbReference type="ARBA" id="ARBA00006500"/>
    </source>
</evidence>
<dbReference type="Pfam" id="PF01643">
    <property type="entry name" value="Acyl-ACP_TE"/>
    <property type="match status" value="1"/>
</dbReference>
<dbReference type="Proteomes" id="UP000783390">
    <property type="component" value="Unassembled WGS sequence"/>
</dbReference>
<dbReference type="Pfam" id="PF20791">
    <property type="entry name" value="Acyl-ACP_TE_C"/>
    <property type="match status" value="1"/>
</dbReference>
<dbReference type="CDD" id="cd00586">
    <property type="entry name" value="4HBT"/>
    <property type="match status" value="1"/>
</dbReference>
<evidence type="ECO:0000256" key="4">
    <source>
        <dbReference type="ARBA" id="ARBA00022832"/>
    </source>
</evidence>
<keyword evidence="11" id="KW-1185">Reference proteome</keyword>
<dbReference type="SUPFAM" id="SSF54637">
    <property type="entry name" value="Thioesterase/thiol ester dehydrase-isomerase"/>
    <property type="match status" value="2"/>
</dbReference>
<dbReference type="PANTHER" id="PTHR31727">
    <property type="entry name" value="OLEOYL-ACYL CARRIER PROTEIN THIOESTERASE 1, CHLOROPLASTIC"/>
    <property type="match status" value="1"/>
</dbReference>
<reference evidence="10 11" key="1">
    <citation type="submission" date="2021-03" db="EMBL/GenBank/DDBJ databases">
        <title>Genomic Encyclopedia of Type Strains, Phase IV (KMG-IV): sequencing the most valuable type-strain genomes for metagenomic binning, comparative biology and taxonomic classification.</title>
        <authorList>
            <person name="Goeker M."/>
        </authorList>
    </citation>
    <scope>NUCLEOTIDE SEQUENCE [LARGE SCALE GENOMIC DNA]</scope>
    <source>
        <strain evidence="10 11">DSM 3984</strain>
    </source>
</reference>
<dbReference type="InterPro" id="IPR029069">
    <property type="entry name" value="HotDog_dom_sf"/>
</dbReference>
<feature type="domain" description="Acyl-ACP thioesterase-like C-terminal" evidence="9">
    <location>
        <begin position="151"/>
        <end position="250"/>
    </location>
</feature>
<accession>A0ABS4F3K9</accession>
<keyword evidence="4" id="KW-0276">Fatty acid metabolism</keyword>
<sequence>MKNCIKKYTKPYEVIYRDSDYKLRCKLESIVDFFCDVGSIHAETIGDTIDFQLAHGCTWVFYKYDIKVHKYPKYRQKINVTTMPAGFKKFYAYRNYLVESEDGELLAEATALFFLINIEKRRPARILKEYYKIYDEEKDLDKAIDMEKIEKPTREDYYKEFQIRYSDIDSNTHVNNAKYIEWAIESVPIEVVKDYQISRIKVVFEKETTYGNKIHVSAEVKEDGDKLITLHKITNKDGEELTLLEAHWTKVED</sequence>
<keyword evidence="3" id="KW-0378">Hydrolase</keyword>
<dbReference type="EMBL" id="JAGGJZ010000012">
    <property type="protein sequence ID" value="MBP1890821.1"/>
    <property type="molecule type" value="Genomic_DNA"/>
</dbReference>
<evidence type="ECO:0000313" key="11">
    <source>
        <dbReference type="Proteomes" id="UP000783390"/>
    </source>
</evidence>